<feature type="non-terminal residue" evidence="1">
    <location>
        <position position="1"/>
    </location>
</feature>
<dbReference type="AlphaFoldDB" id="A0A0F9PFN8"/>
<reference evidence="1" key="1">
    <citation type="journal article" date="2015" name="Nature">
        <title>Complex archaea that bridge the gap between prokaryotes and eukaryotes.</title>
        <authorList>
            <person name="Spang A."/>
            <person name="Saw J.H."/>
            <person name="Jorgensen S.L."/>
            <person name="Zaremba-Niedzwiedzka K."/>
            <person name="Martijn J."/>
            <person name="Lind A.E."/>
            <person name="van Eijk R."/>
            <person name="Schleper C."/>
            <person name="Guy L."/>
            <person name="Ettema T.J."/>
        </authorList>
    </citation>
    <scope>NUCLEOTIDE SEQUENCE</scope>
</reference>
<dbReference type="EMBL" id="LAZR01002989">
    <property type="protein sequence ID" value="KKN23277.1"/>
    <property type="molecule type" value="Genomic_DNA"/>
</dbReference>
<name>A0A0F9PFN8_9ZZZZ</name>
<organism evidence="1">
    <name type="scientific">marine sediment metagenome</name>
    <dbReference type="NCBI Taxonomy" id="412755"/>
    <lineage>
        <taxon>unclassified sequences</taxon>
        <taxon>metagenomes</taxon>
        <taxon>ecological metagenomes</taxon>
    </lineage>
</organism>
<comment type="caution">
    <text evidence="1">The sequence shown here is derived from an EMBL/GenBank/DDBJ whole genome shotgun (WGS) entry which is preliminary data.</text>
</comment>
<protein>
    <submittedName>
        <fullName evidence="1">Uncharacterized protein</fullName>
    </submittedName>
</protein>
<proteinExistence type="predicted"/>
<gene>
    <name evidence="1" type="ORF">LCGC14_0906690</name>
</gene>
<evidence type="ECO:0000313" key="1">
    <source>
        <dbReference type="EMBL" id="KKN23277.1"/>
    </source>
</evidence>
<sequence>RSQAMDILTTRGLSERHAVPDRIDQGAYSMFAISGGKSWIVVLSFVKLVF</sequence>
<accession>A0A0F9PFN8</accession>